<feature type="compositionally biased region" description="Low complexity" evidence="1">
    <location>
        <begin position="340"/>
        <end position="353"/>
    </location>
</feature>
<feature type="compositionally biased region" description="Low complexity" evidence="1">
    <location>
        <begin position="309"/>
        <end position="318"/>
    </location>
</feature>
<comment type="caution">
    <text evidence="3">The sequence shown here is derived from an EMBL/GenBank/DDBJ whole genome shotgun (WGS) entry which is preliminary data.</text>
</comment>
<keyword evidence="4" id="KW-1185">Reference proteome</keyword>
<organism evidence="3 4">
    <name type="scientific">Culex pipiens pipiens</name>
    <name type="common">Northern house mosquito</name>
    <dbReference type="NCBI Taxonomy" id="38569"/>
    <lineage>
        <taxon>Eukaryota</taxon>
        <taxon>Metazoa</taxon>
        <taxon>Ecdysozoa</taxon>
        <taxon>Arthropoda</taxon>
        <taxon>Hexapoda</taxon>
        <taxon>Insecta</taxon>
        <taxon>Pterygota</taxon>
        <taxon>Neoptera</taxon>
        <taxon>Endopterygota</taxon>
        <taxon>Diptera</taxon>
        <taxon>Nematocera</taxon>
        <taxon>Culicoidea</taxon>
        <taxon>Culicidae</taxon>
        <taxon>Culicinae</taxon>
        <taxon>Culicini</taxon>
        <taxon>Culex</taxon>
        <taxon>Culex</taxon>
    </lineage>
</organism>
<dbReference type="Gene3D" id="3.30.420.10">
    <property type="entry name" value="Ribonuclease H-like superfamily/Ribonuclease H"/>
    <property type="match status" value="1"/>
</dbReference>
<dbReference type="AlphaFoldDB" id="A0ABD1CZ60"/>
<feature type="compositionally biased region" description="Low complexity" evidence="1">
    <location>
        <begin position="222"/>
        <end position="233"/>
    </location>
</feature>
<dbReference type="EMBL" id="JBEHCU010008489">
    <property type="protein sequence ID" value="KAL1382290.1"/>
    <property type="molecule type" value="Genomic_DNA"/>
</dbReference>
<gene>
    <name evidence="3" type="ORF">pipiens_013244</name>
</gene>
<dbReference type="PANTHER" id="PTHR37984:SF5">
    <property type="entry name" value="PROTEIN NYNRIN-LIKE"/>
    <property type="match status" value="1"/>
</dbReference>
<dbReference type="PANTHER" id="PTHR37984">
    <property type="entry name" value="PROTEIN CBG26694"/>
    <property type="match status" value="1"/>
</dbReference>
<protein>
    <recommendedName>
        <fullName evidence="2">Integrase catalytic domain-containing protein</fullName>
    </recommendedName>
</protein>
<feature type="domain" description="Integrase catalytic" evidence="2">
    <location>
        <begin position="1"/>
        <end position="120"/>
    </location>
</feature>
<dbReference type="SUPFAM" id="SSF53098">
    <property type="entry name" value="Ribonuclease H-like"/>
    <property type="match status" value="1"/>
</dbReference>
<proteinExistence type="predicted"/>
<dbReference type="Proteomes" id="UP001562425">
    <property type="component" value="Unassembled WGS sequence"/>
</dbReference>
<dbReference type="InterPro" id="IPR036397">
    <property type="entry name" value="RNaseH_sf"/>
</dbReference>
<dbReference type="PROSITE" id="PS50994">
    <property type="entry name" value="INTEGRASE"/>
    <property type="match status" value="1"/>
</dbReference>
<evidence type="ECO:0000259" key="2">
    <source>
        <dbReference type="PROSITE" id="PS50994"/>
    </source>
</evidence>
<feature type="region of interest" description="Disordered" evidence="1">
    <location>
        <begin position="213"/>
        <end position="374"/>
    </location>
</feature>
<dbReference type="InterPro" id="IPR012337">
    <property type="entry name" value="RNaseH-like_sf"/>
</dbReference>
<feature type="compositionally biased region" description="Basic and acidic residues" evidence="1">
    <location>
        <begin position="285"/>
        <end position="298"/>
    </location>
</feature>
<accession>A0ABD1CZ60</accession>
<name>A0ABD1CZ60_CULPP</name>
<evidence type="ECO:0000313" key="3">
    <source>
        <dbReference type="EMBL" id="KAL1382290.1"/>
    </source>
</evidence>
<feature type="compositionally biased region" description="Polar residues" evidence="1">
    <location>
        <begin position="355"/>
        <end position="365"/>
    </location>
</feature>
<evidence type="ECO:0000313" key="4">
    <source>
        <dbReference type="Proteomes" id="UP001562425"/>
    </source>
</evidence>
<dbReference type="InterPro" id="IPR001584">
    <property type="entry name" value="Integrase_cat-core"/>
</dbReference>
<sequence length="374" mass="41613">MSRTDSDSLINALNSVFRIFGKSDLIVSDNGPPFNSQAFVDYARQMKIELKKSPAYSPESNGLAERGVQTAKSGLKKLMADPKYGSCKIPELVEVFLFSYRNSYCQALGCSPASKIFSFVPKTDLDSNLKPEQEKVKKRVRFDLRVKEKIIDKRESVNEKPRVRKNDDYAVGDLVWYRCEYKTMRSWLEAVIVGVNSKNTYYIEVSAAVTSVHSQDGGGGAANNRNNLLLRRGNIGRQNPLAKTTTTTPPPEYAEVTPRKNLRPSIRPFRSNDDLLSALKKRRLDAKNNKPAPPKERVYDDEDIPAPAPAKSSAKAPAIVPKGRRFGPVRKEPEQNAAPSEQNEQSNNSNGSEGTSGVKSLTSRLGRSRFALKQ</sequence>
<dbReference type="InterPro" id="IPR050951">
    <property type="entry name" value="Retrovirus_Pol_polyprotein"/>
</dbReference>
<evidence type="ECO:0000256" key="1">
    <source>
        <dbReference type="SAM" id="MobiDB-lite"/>
    </source>
</evidence>
<reference evidence="3 4" key="1">
    <citation type="submission" date="2024-05" db="EMBL/GenBank/DDBJ databases">
        <title>Culex pipiens pipiens assembly and annotation.</title>
        <authorList>
            <person name="Alout H."/>
            <person name="Durand T."/>
        </authorList>
    </citation>
    <scope>NUCLEOTIDE SEQUENCE [LARGE SCALE GENOMIC DNA]</scope>
    <source>
        <strain evidence="3">HA-2024</strain>
        <tissue evidence="3">Whole body</tissue>
    </source>
</reference>